<evidence type="ECO:0000256" key="1">
    <source>
        <dbReference type="ARBA" id="ARBA00005513"/>
    </source>
</evidence>
<dbReference type="Proteomes" id="UP001203410">
    <property type="component" value="Unassembled WGS sequence"/>
</dbReference>
<gene>
    <name evidence="13" type="primary">atpF</name>
    <name evidence="16" type="ORF">LZ496_04385</name>
</gene>
<evidence type="ECO:0000256" key="2">
    <source>
        <dbReference type="ARBA" id="ARBA00022448"/>
    </source>
</evidence>
<proteinExistence type="inferred from homology"/>
<evidence type="ECO:0000313" key="17">
    <source>
        <dbReference type="Proteomes" id="UP001203410"/>
    </source>
</evidence>
<comment type="similarity">
    <text evidence="1 13 14">Belongs to the ATPase B chain family.</text>
</comment>
<keyword evidence="13" id="KW-1003">Cell membrane</keyword>
<dbReference type="Pfam" id="PF00430">
    <property type="entry name" value="ATP-synt_B"/>
    <property type="match status" value="1"/>
</dbReference>
<evidence type="ECO:0000256" key="8">
    <source>
        <dbReference type="ARBA" id="ARBA00023136"/>
    </source>
</evidence>
<feature type="transmembrane region" description="Helical" evidence="13">
    <location>
        <begin position="20"/>
        <end position="43"/>
    </location>
</feature>
<evidence type="ECO:0000256" key="12">
    <source>
        <dbReference type="ARBA" id="ARBA00037847"/>
    </source>
</evidence>
<dbReference type="RefSeq" id="WP_249903369.1">
    <property type="nucleotide sequence ID" value="NZ_JAMGBA010000001.1"/>
</dbReference>
<dbReference type="InterPro" id="IPR050059">
    <property type="entry name" value="ATP_synthase_B_chain"/>
</dbReference>
<evidence type="ECO:0000256" key="14">
    <source>
        <dbReference type="RuleBase" id="RU003848"/>
    </source>
</evidence>
<keyword evidence="9 13" id="KW-0066">ATP synthesis</keyword>
<evidence type="ECO:0000256" key="6">
    <source>
        <dbReference type="ARBA" id="ARBA00022989"/>
    </source>
</evidence>
<dbReference type="CDD" id="cd06503">
    <property type="entry name" value="ATP-synt_Fo_b"/>
    <property type="match status" value="1"/>
</dbReference>
<evidence type="ECO:0000256" key="15">
    <source>
        <dbReference type="SAM" id="Coils"/>
    </source>
</evidence>
<dbReference type="PANTHER" id="PTHR33445:SF1">
    <property type="entry name" value="ATP SYNTHASE SUBUNIT B"/>
    <property type="match status" value="1"/>
</dbReference>
<keyword evidence="2 13" id="KW-0813">Transport</keyword>
<evidence type="ECO:0000256" key="4">
    <source>
        <dbReference type="ARBA" id="ARBA00022692"/>
    </source>
</evidence>
<accession>A0ABT0RSN6</accession>
<comment type="subcellular location">
    <subcellularLocation>
        <location evidence="13">Cell membrane</location>
        <topology evidence="13">Single-pass membrane protein</topology>
    </subcellularLocation>
    <subcellularLocation>
        <location evidence="12">Endomembrane system</location>
        <topology evidence="12">Single-pass membrane protein</topology>
    </subcellularLocation>
</comment>
<evidence type="ECO:0000256" key="3">
    <source>
        <dbReference type="ARBA" id="ARBA00022547"/>
    </source>
</evidence>
<evidence type="ECO:0000313" key="16">
    <source>
        <dbReference type="EMBL" id="MCL6698023.1"/>
    </source>
</evidence>
<evidence type="ECO:0000256" key="11">
    <source>
        <dbReference type="ARBA" id="ARBA00025614"/>
    </source>
</evidence>
<keyword evidence="3 13" id="KW-0138">CF(0)</keyword>
<evidence type="ECO:0000256" key="9">
    <source>
        <dbReference type="ARBA" id="ARBA00023310"/>
    </source>
</evidence>
<comment type="function">
    <text evidence="10 13">F(1)F(0) ATP synthase produces ATP from ADP in the presence of a proton or sodium gradient. F-type ATPases consist of two structural domains, F(1) containing the extramembraneous catalytic core and F(0) containing the membrane proton channel, linked together by a central stalk and a peripheral stalk. During catalysis, ATP synthesis in the catalytic domain of F(1) is coupled via a rotary mechanism of the central stalk subunits to proton translocation.</text>
</comment>
<keyword evidence="5 13" id="KW-0375">Hydrogen ion transport</keyword>
<evidence type="ECO:0000256" key="10">
    <source>
        <dbReference type="ARBA" id="ARBA00025198"/>
    </source>
</evidence>
<keyword evidence="4 13" id="KW-0812">Transmembrane</keyword>
<protein>
    <recommendedName>
        <fullName evidence="13">ATP synthase subunit b</fullName>
    </recommendedName>
    <alternativeName>
        <fullName evidence="13">ATP synthase F(0) sector subunit b</fullName>
    </alternativeName>
    <alternativeName>
        <fullName evidence="13">ATPase subunit I</fullName>
    </alternativeName>
    <alternativeName>
        <fullName evidence="13">F-type ATPase subunit b</fullName>
        <shortName evidence="13">F-ATPase subunit b</shortName>
    </alternativeName>
</protein>
<comment type="caution">
    <text evidence="16">The sequence shown here is derived from an EMBL/GenBank/DDBJ whole genome shotgun (WGS) entry which is preliminary data.</text>
</comment>
<evidence type="ECO:0000256" key="5">
    <source>
        <dbReference type="ARBA" id="ARBA00022781"/>
    </source>
</evidence>
<dbReference type="HAMAP" id="MF_01398">
    <property type="entry name" value="ATP_synth_b_bprime"/>
    <property type="match status" value="1"/>
</dbReference>
<keyword evidence="6 13" id="KW-1133">Transmembrane helix</keyword>
<evidence type="ECO:0000256" key="7">
    <source>
        <dbReference type="ARBA" id="ARBA00023065"/>
    </source>
</evidence>
<keyword evidence="15" id="KW-0175">Coiled coil</keyword>
<keyword evidence="8 13" id="KW-0472">Membrane</keyword>
<keyword evidence="17" id="KW-1185">Reference proteome</keyword>
<organism evidence="16 17">
    <name type="scientific">Sphingomonas caseinilyticus</name>
    <dbReference type="NCBI Taxonomy" id="2908205"/>
    <lineage>
        <taxon>Bacteria</taxon>
        <taxon>Pseudomonadati</taxon>
        <taxon>Pseudomonadota</taxon>
        <taxon>Alphaproteobacteria</taxon>
        <taxon>Sphingomonadales</taxon>
        <taxon>Sphingomonadaceae</taxon>
        <taxon>Sphingomonas</taxon>
    </lineage>
</organism>
<comment type="subunit">
    <text evidence="13">F-type ATPases have 2 components, F(1) - the catalytic core - and F(0) - the membrane proton channel. F(1) has five subunits: alpha(3), beta(3), gamma(1), delta(1), epsilon(1). F(0) has three main subunits: a(1), b(2) and c(10-14). The alpha and beta chains form an alternating ring which encloses part of the gamma chain. F(1) is attached to F(0) by a central stalk formed by the gamma and epsilon chains, while a peripheral stalk is formed by the delta and b chains.</text>
</comment>
<reference evidence="16 17" key="1">
    <citation type="submission" date="2022-05" db="EMBL/GenBank/DDBJ databases">
        <authorList>
            <person name="Jo J.-H."/>
            <person name="Im W.-T."/>
        </authorList>
    </citation>
    <scope>NUCLEOTIDE SEQUENCE [LARGE SCALE GENOMIC DNA]</scope>
    <source>
        <strain evidence="16 17">NSE70-1</strain>
    </source>
</reference>
<comment type="function">
    <text evidence="11">Component of the F(0) channel, it forms part of the peripheral stalk, linking F(1) to F(0). The b'-subunit is a diverged and duplicated form of b found in plants and photosynthetic bacteria.</text>
</comment>
<sequence>MAEPTAHTEVPGGHEAPPAAFGVVTAPVVVALAVFLVILFLIWKKVPAAIGRSLDKKIAAIREQLNEAESIRKDAEALKAEYEAKAVAADKEAAAMVERAKHEAEAIVAKAAEDAEALIERRKAMAEAKIAAEERAAIDELRATTARAATAAAAKLIAERGDAGSDKKLVDQAISSLK</sequence>
<feature type="coiled-coil region" evidence="15">
    <location>
        <begin position="58"/>
        <end position="135"/>
    </location>
</feature>
<dbReference type="InterPro" id="IPR002146">
    <property type="entry name" value="ATP_synth_b/b'su_bac/chlpt"/>
</dbReference>
<evidence type="ECO:0000256" key="13">
    <source>
        <dbReference type="HAMAP-Rule" id="MF_01398"/>
    </source>
</evidence>
<name>A0ABT0RSN6_9SPHN</name>
<dbReference type="EMBL" id="JAMGBA010000001">
    <property type="protein sequence ID" value="MCL6698023.1"/>
    <property type="molecule type" value="Genomic_DNA"/>
</dbReference>
<dbReference type="PANTHER" id="PTHR33445">
    <property type="entry name" value="ATP SYNTHASE SUBUNIT B', CHLOROPLASTIC"/>
    <property type="match status" value="1"/>
</dbReference>
<keyword evidence="7 13" id="KW-0406">Ion transport</keyword>